<evidence type="ECO:0000313" key="3">
    <source>
        <dbReference type="Proteomes" id="UP000229317"/>
    </source>
</evidence>
<feature type="region of interest" description="Disordered" evidence="1">
    <location>
        <begin position="1"/>
        <end position="26"/>
    </location>
</feature>
<gene>
    <name evidence="2" type="ORF">COV84_04280</name>
</gene>
<evidence type="ECO:0000313" key="2">
    <source>
        <dbReference type="EMBL" id="PIQ74855.1"/>
    </source>
</evidence>
<dbReference type="Proteomes" id="UP000229317">
    <property type="component" value="Unassembled WGS sequence"/>
</dbReference>
<evidence type="ECO:0000256" key="1">
    <source>
        <dbReference type="SAM" id="MobiDB-lite"/>
    </source>
</evidence>
<proteinExistence type="predicted"/>
<accession>A0A2H0KU77</accession>
<dbReference type="EMBL" id="PCVO01000065">
    <property type="protein sequence ID" value="PIQ74855.1"/>
    <property type="molecule type" value="Genomic_DNA"/>
</dbReference>
<name>A0A2H0KU77_9BACT</name>
<dbReference type="AlphaFoldDB" id="A0A2H0KU77"/>
<reference evidence="2 3" key="1">
    <citation type="submission" date="2017-09" db="EMBL/GenBank/DDBJ databases">
        <title>Depth-based differentiation of microbial function through sediment-hosted aquifers and enrichment of novel symbionts in the deep terrestrial subsurface.</title>
        <authorList>
            <person name="Probst A.J."/>
            <person name="Ladd B."/>
            <person name="Jarett J.K."/>
            <person name="Geller-Mcgrath D.E."/>
            <person name="Sieber C.M."/>
            <person name="Emerson J.B."/>
            <person name="Anantharaman K."/>
            <person name="Thomas B.C."/>
            <person name="Malmstrom R."/>
            <person name="Stieglmeier M."/>
            <person name="Klingl A."/>
            <person name="Woyke T."/>
            <person name="Ryan C.M."/>
            <person name="Banfield J.F."/>
        </authorList>
    </citation>
    <scope>NUCLEOTIDE SEQUENCE [LARGE SCALE GENOMIC DNA]</scope>
    <source>
        <strain evidence="2">CG11_big_fil_rev_8_21_14_0_20_40_15</strain>
    </source>
</reference>
<organism evidence="2 3">
    <name type="scientific">Candidatus Portnoybacteria bacterium CG11_big_fil_rev_8_21_14_0_20_40_15</name>
    <dbReference type="NCBI Taxonomy" id="1974817"/>
    <lineage>
        <taxon>Bacteria</taxon>
        <taxon>Candidatus Portnoyibacteriota</taxon>
    </lineage>
</organism>
<protein>
    <submittedName>
        <fullName evidence="2">Uncharacterized protein</fullName>
    </submittedName>
</protein>
<comment type="caution">
    <text evidence="2">The sequence shown here is derived from an EMBL/GenBank/DDBJ whole genome shotgun (WGS) entry which is preliminary data.</text>
</comment>
<sequence>MFEKYSRENFEEAKKKKEESEELRAEGAREANPLYAFVVMTAELQKRLAARKFEKIEGFAQEEAEKLNEEYEQLKRKIIDDIEALRNFEREKLGMSEKENK</sequence>